<feature type="region of interest" description="Disordered" evidence="2">
    <location>
        <begin position="443"/>
        <end position="469"/>
    </location>
</feature>
<protein>
    <recommendedName>
        <fullName evidence="3">C2H2-type domain-containing protein</fullName>
    </recommendedName>
</protein>
<evidence type="ECO:0000313" key="5">
    <source>
        <dbReference type="Proteomes" id="UP000693970"/>
    </source>
</evidence>
<dbReference type="GO" id="GO:0008270">
    <property type="term" value="F:zinc ion binding"/>
    <property type="evidence" value="ECO:0007669"/>
    <property type="project" value="UniProtKB-KW"/>
</dbReference>
<evidence type="ECO:0000259" key="3">
    <source>
        <dbReference type="PROSITE" id="PS50157"/>
    </source>
</evidence>
<feature type="compositionally biased region" description="Basic residues" evidence="2">
    <location>
        <begin position="443"/>
        <end position="453"/>
    </location>
</feature>
<feature type="domain" description="C2H2-type" evidence="3">
    <location>
        <begin position="590"/>
        <end position="615"/>
    </location>
</feature>
<evidence type="ECO:0000313" key="4">
    <source>
        <dbReference type="EMBL" id="KAG7341860.1"/>
    </source>
</evidence>
<organism evidence="4 5">
    <name type="scientific">Nitzschia inconspicua</name>
    <dbReference type="NCBI Taxonomy" id="303405"/>
    <lineage>
        <taxon>Eukaryota</taxon>
        <taxon>Sar</taxon>
        <taxon>Stramenopiles</taxon>
        <taxon>Ochrophyta</taxon>
        <taxon>Bacillariophyta</taxon>
        <taxon>Bacillariophyceae</taxon>
        <taxon>Bacillariophycidae</taxon>
        <taxon>Bacillariales</taxon>
        <taxon>Bacillariaceae</taxon>
        <taxon>Nitzschia</taxon>
    </lineage>
</organism>
<reference evidence="4" key="2">
    <citation type="submission" date="2021-04" db="EMBL/GenBank/DDBJ databases">
        <authorList>
            <person name="Podell S."/>
        </authorList>
    </citation>
    <scope>NUCLEOTIDE SEQUENCE</scope>
    <source>
        <strain evidence="4">Hildebrandi</strain>
    </source>
</reference>
<keyword evidence="1" id="KW-0479">Metal-binding</keyword>
<keyword evidence="1" id="KW-0862">Zinc</keyword>
<gene>
    <name evidence="4" type="ORF">IV203_006952</name>
</gene>
<proteinExistence type="predicted"/>
<dbReference type="InterPro" id="IPR013087">
    <property type="entry name" value="Znf_C2H2_type"/>
</dbReference>
<dbReference type="AlphaFoldDB" id="A0A9K3PCG0"/>
<keyword evidence="1" id="KW-0863">Zinc-finger</keyword>
<keyword evidence="5" id="KW-1185">Reference proteome</keyword>
<dbReference type="PROSITE" id="PS00028">
    <property type="entry name" value="ZINC_FINGER_C2H2_1"/>
    <property type="match status" value="2"/>
</dbReference>
<evidence type="ECO:0000256" key="1">
    <source>
        <dbReference type="PROSITE-ProRule" id="PRU00042"/>
    </source>
</evidence>
<comment type="caution">
    <text evidence="4">The sequence shown here is derived from an EMBL/GenBank/DDBJ whole genome shotgun (WGS) entry which is preliminary data.</text>
</comment>
<dbReference type="Proteomes" id="UP000693970">
    <property type="component" value="Unassembled WGS sequence"/>
</dbReference>
<dbReference type="PROSITE" id="PS50157">
    <property type="entry name" value="ZINC_FINGER_C2H2_2"/>
    <property type="match status" value="1"/>
</dbReference>
<dbReference type="OrthoDB" id="509720at2759"/>
<evidence type="ECO:0000256" key="2">
    <source>
        <dbReference type="SAM" id="MobiDB-lite"/>
    </source>
</evidence>
<name>A0A9K3PCG0_9STRA</name>
<dbReference type="SMART" id="SM00355">
    <property type="entry name" value="ZnF_C2H2"/>
    <property type="match status" value="2"/>
</dbReference>
<dbReference type="EMBL" id="JAGRRH010000025">
    <property type="protein sequence ID" value="KAG7341860.1"/>
    <property type="molecule type" value="Genomic_DNA"/>
</dbReference>
<accession>A0A9K3PCG0</accession>
<sequence length="615" mass="70858">MEHLPQGVKDEEGCFVYRVVDSVRLAVRTGMNVGDKSMTDICFDPNDLVSIDLVRPSRIPGSSNGPFLRLSDASGWLFEKKFGKTMMERVLVERGLFTFYVDNCMTGIALRNHPVDCQSVKVKTVSYKPMQKIVCDRKVKHPVSGVNFYRVQGTEGWVFDKRLNENGDIIRSMLLPEENVEEGLRVYECLEPIAIRSIPDVIDSCKIDRIIEAGELVATIVSRKCPVEPMTNGPFLQLCDGSGWVFEQKLGRKIMNQLAVQRGTWSVRVENAPTGIALRSQPIDSQLFFLDYITYRPGDILRCTHMVQASSGVKFFRVVDTDGWIFDRRQGDRILTVLSEYINHTEQLMDFQTPAGLSPWTPDFVRGVVSALSGDIEEVSLNETSRVISFRNIVANVLINVYYTTRTIGTAMSHPTQGRTQLFRRNCTNEELVQILDDPRVHTGKGYKRKRDMKRGSSFPDRIVSTPHGQGILADEEGEARNRLLELDSEMEVLMKEKRKLLVTIRDVDLQRAQEAKTMDEKSQQRQTEFQARCEEKKRKLKEKLLWEQQEQQRKQREAELLRARTCSDCGRVFVDERARWQHWHDVHRIYCHVCDRDFTSTHALRQHQDALYHY</sequence>
<reference evidence="4" key="1">
    <citation type="journal article" date="2021" name="Sci. Rep.">
        <title>Diploid genomic architecture of Nitzschia inconspicua, an elite biomass production diatom.</title>
        <authorList>
            <person name="Oliver A."/>
            <person name="Podell S."/>
            <person name="Pinowska A."/>
            <person name="Traller J.C."/>
            <person name="Smith S.R."/>
            <person name="McClure R."/>
            <person name="Beliaev A."/>
            <person name="Bohutskyi P."/>
            <person name="Hill E.A."/>
            <person name="Rabines A."/>
            <person name="Zheng H."/>
            <person name="Allen L.Z."/>
            <person name="Kuo A."/>
            <person name="Grigoriev I.V."/>
            <person name="Allen A.E."/>
            <person name="Hazlebeck D."/>
            <person name="Allen E.E."/>
        </authorList>
    </citation>
    <scope>NUCLEOTIDE SEQUENCE</scope>
    <source>
        <strain evidence="4">Hildebrandi</strain>
    </source>
</reference>